<dbReference type="RefSeq" id="WP_129988241.1">
    <property type="nucleotide sequence ID" value="NZ_SDPU01000028.1"/>
</dbReference>
<dbReference type="EMBL" id="SDPU01000028">
    <property type="protein sequence ID" value="RYU10650.1"/>
    <property type="molecule type" value="Genomic_DNA"/>
</dbReference>
<keyword evidence="2" id="KW-1185">Reference proteome</keyword>
<dbReference type="AlphaFoldDB" id="A0A4Q5IX02"/>
<dbReference type="OrthoDB" id="4321180at2"/>
<evidence type="ECO:0000313" key="1">
    <source>
        <dbReference type="EMBL" id="RYU10650.1"/>
    </source>
</evidence>
<evidence type="ECO:0000313" key="2">
    <source>
        <dbReference type="Proteomes" id="UP000291189"/>
    </source>
</evidence>
<name>A0A4Q5IX02_9ACTN</name>
<comment type="caution">
    <text evidence="1">The sequence shown here is derived from an EMBL/GenBank/DDBJ whole genome shotgun (WGS) entry which is preliminary data.</text>
</comment>
<gene>
    <name evidence="1" type="ORF">ETU37_15425</name>
</gene>
<reference evidence="1 2" key="1">
    <citation type="submission" date="2019-01" db="EMBL/GenBank/DDBJ databases">
        <title>Nocardioides guangzhouensis sp. nov., an actinobacterium isolated from soil.</title>
        <authorList>
            <person name="Fu Y."/>
            <person name="Cai Y."/>
            <person name="Lin Z."/>
            <person name="Chen P."/>
        </authorList>
    </citation>
    <scope>NUCLEOTIDE SEQUENCE [LARGE SCALE GENOMIC DNA]</scope>
    <source>
        <strain evidence="1 2">NBRC 105384</strain>
    </source>
</reference>
<protein>
    <submittedName>
        <fullName evidence="1">Uncharacterized protein</fullName>
    </submittedName>
</protein>
<proteinExistence type="predicted"/>
<sequence length="89" mass="9714">MLRAGRDEGRDLEEALGGLALIFGRPRSAGRVGPYFTCKEANLIALVLVASRHYDAAIVWLDEHAASDTEEDLHGDPDFDAARYIRGDG</sequence>
<accession>A0A4Q5IX02</accession>
<dbReference type="Proteomes" id="UP000291189">
    <property type="component" value="Unassembled WGS sequence"/>
</dbReference>
<organism evidence="1 2">
    <name type="scientific">Nocardioides iriomotensis</name>
    <dbReference type="NCBI Taxonomy" id="715784"/>
    <lineage>
        <taxon>Bacteria</taxon>
        <taxon>Bacillati</taxon>
        <taxon>Actinomycetota</taxon>
        <taxon>Actinomycetes</taxon>
        <taxon>Propionibacteriales</taxon>
        <taxon>Nocardioidaceae</taxon>
        <taxon>Nocardioides</taxon>
    </lineage>
</organism>